<dbReference type="EMBL" id="CP017641">
    <property type="protein sequence ID" value="APZ95213.1"/>
    <property type="molecule type" value="Genomic_DNA"/>
</dbReference>
<name>A0A1P8WMC5_9PLAN</name>
<protein>
    <submittedName>
        <fullName evidence="1">Uncharacterized protein</fullName>
    </submittedName>
</protein>
<organism evidence="1 2">
    <name type="scientific">Fuerstiella marisgermanici</name>
    <dbReference type="NCBI Taxonomy" id="1891926"/>
    <lineage>
        <taxon>Bacteria</taxon>
        <taxon>Pseudomonadati</taxon>
        <taxon>Planctomycetota</taxon>
        <taxon>Planctomycetia</taxon>
        <taxon>Planctomycetales</taxon>
        <taxon>Planctomycetaceae</taxon>
        <taxon>Fuerstiella</taxon>
    </lineage>
</organism>
<proteinExistence type="predicted"/>
<keyword evidence="2" id="KW-1185">Reference proteome</keyword>
<dbReference type="OrthoDB" id="290427at2"/>
<dbReference type="STRING" id="1891926.Fuma_04869"/>
<evidence type="ECO:0000313" key="2">
    <source>
        <dbReference type="Proteomes" id="UP000187735"/>
    </source>
</evidence>
<dbReference type="KEGG" id="fmr:Fuma_04869"/>
<dbReference type="AlphaFoldDB" id="A0A1P8WMC5"/>
<dbReference type="Proteomes" id="UP000187735">
    <property type="component" value="Chromosome"/>
</dbReference>
<reference evidence="1 2" key="1">
    <citation type="journal article" date="2016" name="Front. Microbiol.">
        <title>Fuerstia marisgermanicae gen. nov., sp. nov., an Unusual Member of the Phylum Planctomycetes from the German Wadden Sea.</title>
        <authorList>
            <person name="Kohn T."/>
            <person name="Heuer A."/>
            <person name="Jogler M."/>
            <person name="Vollmers J."/>
            <person name="Boedeker C."/>
            <person name="Bunk B."/>
            <person name="Rast P."/>
            <person name="Borchert D."/>
            <person name="Glockner I."/>
            <person name="Freese H.M."/>
            <person name="Klenk H.P."/>
            <person name="Overmann J."/>
            <person name="Kaster A.K."/>
            <person name="Rohde M."/>
            <person name="Wiegand S."/>
            <person name="Jogler C."/>
        </authorList>
    </citation>
    <scope>NUCLEOTIDE SEQUENCE [LARGE SCALE GENOMIC DNA]</scope>
    <source>
        <strain evidence="1 2">NH11</strain>
    </source>
</reference>
<gene>
    <name evidence="1" type="ORF">Fuma_04869</name>
</gene>
<evidence type="ECO:0000313" key="1">
    <source>
        <dbReference type="EMBL" id="APZ95213.1"/>
    </source>
</evidence>
<accession>A0A1P8WMC5</accession>
<sequence>MASSPQSVEEIYRSRLDALTPAERVARSAAMFQWTKQQIARQILKQDDQLSEEQLKWRVAMRLYGDEPVMRKIIQAQIDHVSC</sequence>
<dbReference type="RefSeq" id="WP_077026408.1">
    <property type="nucleotide sequence ID" value="NZ_CP017641.1"/>
</dbReference>